<comment type="subcellular location">
    <subcellularLocation>
        <location evidence="1">Cell membrane</location>
        <topology evidence="1">Multi-pass membrane protein</topology>
    </subcellularLocation>
</comment>
<feature type="transmembrane region" description="Helical" evidence="8">
    <location>
        <begin position="409"/>
        <end position="426"/>
    </location>
</feature>
<accession>D9QPL7</accession>
<evidence type="ECO:0000256" key="6">
    <source>
        <dbReference type="ARBA" id="ARBA00022989"/>
    </source>
</evidence>
<feature type="transmembrane region" description="Helical" evidence="8">
    <location>
        <begin position="264"/>
        <end position="284"/>
    </location>
</feature>
<dbReference type="HOGENOM" id="CLU_010118_5_0_9"/>
<dbReference type="KEGG" id="aar:Acear_0927"/>
<feature type="transmembrane region" description="Helical" evidence="8">
    <location>
        <begin position="142"/>
        <end position="165"/>
    </location>
</feature>
<dbReference type="EMBL" id="CP002105">
    <property type="protein sequence ID" value="ADL12458.1"/>
    <property type="molecule type" value="Genomic_DNA"/>
</dbReference>
<evidence type="ECO:0000256" key="3">
    <source>
        <dbReference type="ARBA" id="ARBA00022448"/>
    </source>
</evidence>
<evidence type="ECO:0000256" key="8">
    <source>
        <dbReference type="SAM" id="Phobius"/>
    </source>
</evidence>
<keyword evidence="4" id="KW-1003">Cell membrane</keyword>
<evidence type="ECO:0000313" key="9">
    <source>
        <dbReference type="EMBL" id="ADL12458.1"/>
    </source>
</evidence>
<comment type="similarity">
    <text evidence="2">Belongs to the BCCT transporter (TC 2.A.15) family.</text>
</comment>
<gene>
    <name evidence="9" type="ordered locus">Acear_0927</name>
</gene>
<evidence type="ECO:0000256" key="5">
    <source>
        <dbReference type="ARBA" id="ARBA00022692"/>
    </source>
</evidence>
<dbReference type="PANTHER" id="PTHR30047">
    <property type="entry name" value="HIGH-AFFINITY CHOLINE TRANSPORT PROTEIN-RELATED"/>
    <property type="match status" value="1"/>
</dbReference>
<dbReference type="RefSeq" id="WP_013277904.1">
    <property type="nucleotide sequence ID" value="NC_014378.1"/>
</dbReference>
<feature type="transmembrane region" description="Helical" evidence="8">
    <location>
        <begin position="12"/>
        <end position="31"/>
    </location>
</feature>
<dbReference type="AlphaFoldDB" id="D9QPL7"/>
<feature type="transmembrane region" description="Helical" evidence="8">
    <location>
        <begin position="186"/>
        <end position="211"/>
    </location>
</feature>
<evidence type="ECO:0000256" key="7">
    <source>
        <dbReference type="ARBA" id="ARBA00023136"/>
    </source>
</evidence>
<dbReference type="GO" id="GO:0005886">
    <property type="term" value="C:plasma membrane"/>
    <property type="evidence" value="ECO:0007669"/>
    <property type="project" value="UniProtKB-SubCell"/>
</dbReference>
<dbReference type="eggNOG" id="COG1292">
    <property type="taxonomic scope" value="Bacteria"/>
</dbReference>
<organism evidence="9 10">
    <name type="scientific">Acetohalobium arabaticum (strain ATCC 49924 / DSM 5501 / Z-7288)</name>
    <dbReference type="NCBI Taxonomy" id="574087"/>
    <lineage>
        <taxon>Bacteria</taxon>
        <taxon>Bacillati</taxon>
        <taxon>Bacillota</taxon>
        <taxon>Clostridia</taxon>
        <taxon>Halanaerobiales</taxon>
        <taxon>Halobacteroidaceae</taxon>
        <taxon>Acetohalobium</taxon>
    </lineage>
</organism>
<keyword evidence="3" id="KW-0813">Transport</keyword>
<feature type="transmembrane region" description="Helical" evidence="8">
    <location>
        <begin position="480"/>
        <end position="500"/>
    </location>
</feature>
<dbReference type="OrthoDB" id="9775735at2"/>
<keyword evidence="5 8" id="KW-0812">Transmembrane</keyword>
<feature type="transmembrane region" description="Helical" evidence="8">
    <location>
        <begin position="455"/>
        <end position="474"/>
    </location>
</feature>
<keyword evidence="6 8" id="KW-1133">Transmembrane helix</keyword>
<feature type="transmembrane region" description="Helical" evidence="8">
    <location>
        <begin position="231"/>
        <end position="252"/>
    </location>
</feature>
<evidence type="ECO:0000256" key="4">
    <source>
        <dbReference type="ARBA" id="ARBA00022475"/>
    </source>
</evidence>
<reference evidence="9 10" key="1">
    <citation type="journal article" date="2010" name="Stand. Genomic Sci.">
        <title>Complete genome sequence of Acetohalobium arabaticum type strain (Z-7288).</title>
        <authorList>
            <person name="Sikorski J."/>
            <person name="Lapidus A."/>
            <person name="Chertkov O."/>
            <person name="Lucas S."/>
            <person name="Copeland A."/>
            <person name="Glavina Del Rio T."/>
            <person name="Nolan M."/>
            <person name="Tice H."/>
            <person name="Cheng J.F."/>
            <person name="Han C."/>
            <person name="Brambilla E."/>
            <person name="Pitluck S."/>
            <person name="Liolios K."/>
            <person name="Ivanova N."/>
            <person name="Mavromatis K."/>
            <person name="Mikhailova N."/>
            <person name="Pati A."/>
            <person name="Bruce D."/>
            <person name="Detter C."/>
            <person name="Tapia R."/>
            <person name="Goodwin L."/>
            <person name="Chen A."/>
            <person name="Palaniappan K."/>
            <person name="Land M."/>
            <person name="Hauser L."/>
            <person name="Chang Y.J."/>
            <person name="Jeffries C.D."/>
            <person name="Rohde M."/>
            <person name="Goker M."/>
            <person name="Spring S."/>
            <person name="Woyke T."/>
            <person name="Bristow J."/>
            <person name="Eisen J.A."/>
            <person name="Markowitz V."/>
            <person name="Hugenholtz P."/>
            <person name="Kyrpides N.C."/>
            <person name="Klenk H.P."/>
        </authorList>
    </citation>
    <scope>NUCLEOTIDE SEQUENCE [LARGE SCALE GENOMIC DNA]</scope>
    <source>
        <strain evidence="10">ATCC 49924 / DSM 5501 / Z-7288</strain>
    </source>
</reference>
<evidence type="ECO:0000256" key="1">
    <source>
        <dbReference type="ARBA" id="ARBA00004651"/>
    </source>
</evidence>
<dbReference type="STRING" id="574087.Acear_0927"/>
<keyword evidence="7 8" id="KW-0472">Membrane</keyword>
<name>D9QPL7_ACEAZ</name>
<sequence length="526" mass="58280">MAKNKEKFSPRWGVIILPVLVFGAVLIMGFINSELLESTLYGYFEWFMVNFGWFVDIAALGFVLFCLGMIVHPIGNLKFGGEDAEPEFSFWHWFAMSLCAGIAIGIVMWPPEVLMHTLEPAKGMGLEPKSPEAMLWAMKKTFLHWTLTPYAIYVVCGTIIGYVHYNLQKKFAASSALYPLLGDKAFGKVATVVDSITLFAICGGVAGSLGYGILQLGSALEFSFGIQPGPVVWGAIATVIIASYTTSSITGLDKGIQWLSDKNTWLFIGLLFFVLFAGPTAFSLNLTTQAAGDFINNFIQTSTFTSPFQLSGDMWPQWWDMYWFTDWLSFAPIVGLFLARLCYGRTIRQFVIVNLLLPAGFGMLWFGVFGSFLLHLEFFQGAEIAAVMDAKGMEILMLKMFDFLPLSNIIRPVMILTILISFITLADSMTSTTSMVSTTGFEKYTTEEPPVKMKVFWGLLMGGVAVVSLMIGGIDGVKVIKTMAGIPILFFEVLMIIGFVRHRMHMGSDDNMNLESESQESTTVDQ</sequence>
<proteinExistence type="inferred from homology"/>
<dbReference type="GO" id="GO:0022857">
    <property type="term" value="F:transmembrane transporter activity"/>
    <property type="evidence" value="ECO:0007669"/>
    <property type="project" value="InterPro"/>
</dbReference>
<keyword evidence="10" id="KW-1185">Reference proteome</keyword>
<protein>
    <submittedName>
        <fullName evidence="9">BCCT transporter</fullName>
    </submittedName>
</protein>
<evidence type="ECO:0000256" key="2">
    <source>
        <dbReference type="ARBA" id="ARBA00005658"/>
    </source>
</evidence>
<dbReference type="PANTHER" id="PTHR30047:SF7">
    <property type="entry name" value="HIGH-AFFINITY CHOLINE TRANSPORT PROTEIN"/>
    <property type="match status" value="1"/>
</dbReference>
<dbReference type="Proteomes" id="UP000001661">
    <property type="component" value="Chromosome"/>
</dbReference>
<dbReference type="Pfam" id="PF02028">
    <property type="entry name" value="BCCT"/>
    <property type="match status" value="1"/>
</dbReference>
<feature type="transmembrane region" description="Helical" evidence="8">
    <location>
        <begin position="321"/>
        <end position="339"/>
    </location>
</feature>
<feature type="transmembrane region" description="Helical" evidence="8">
    <location>
        <begin position="351"/>
        <end position="374"/>
    </location>
</feature>
<feature type="transmembrane region" description="Helical" evidence="8">
    <location>
        <begin position="90"/>
        <end position="109"/>
    </location>
</feature>
<dbReference type="InterPro" id="IPR000060">
    <property type="entry name" value="BCCT_transptr"/>
</dbReference>
<evidence type="ECO:0000313" key="10">
    <source>
        <dbReference type="Proteomes" id="UP000001661"/>
    </source>
</evidence>
<feature type="transmembrane region" description="Helical" evidence="8">
    <location>
        <begin position="51"/>
        <end position="70"/>
    </location>
</feature>